<keyword evidence="3" id="KW-0808">Transferase</keyword>
<dbReference type="InterPro" id="IPR005467">
    <property type="entry name" value="His_kinase_dom"/>
</dbReference>
<dbReference type="InterPro" id="IPR036890">
    <property type="entry name" value="HATPase_C_sf"/>
</dbReference>
<comment type="catalytic activity">
    <reaction evidence="1">
        <text>ATP + protein L-histidine = ADP + protein N-phospho-L-histidine.</text>
        <dbReference type="EC" id="2.7.13.3"/>
    </reaction>
</comment>
<dbReference type="RefSeq" id="WP_269039256.1">
    <property type="nucleotide sequence ID" value="NZ_CP114040.1"/>
</dbReference>
<keyword evidence="5" id="KW-0418">Kinase</keyword>
<dbReference type="InterPro" id="IPR035965">
    <property type="entry name" value="PAS-like_dom_sf"/>
</dbReference>
<feature type="transmembrane region" description="Helical" evidence="8">
    <location>
        <begin position="12"/>
        <end position="33"/>
    </location>
</feature>
<gene>
    <name evidence="10" type="ORF">O0S08_12155</name>
</gene>
<evidence type="ECO:0000256" key="1">
    <source>
        <dbReference type="ARBA" id="ARBA00000085"/>
    </source>
</evidence>
<accession>A0ABY7HC76</accession>
<dbReference type="SUPFAM" id="SSF55785">
    <property type="entry name" value="PYP-like sensor domain (PAS domain)"/>
    <property type="match status" value="1"/>
</dbReference>
<evidence type="ECO:0000259" key="9">
    <source>
        <dbReference type="PROSITE" id="PS50109"/>
    </source>
</evidence>
<keyword evidence="4" id="KW-0547">Nucleotide-binding</keyword>
<dbReference type="EC" id="2.7.13.3" evidence="2"/>
<keyword evidence="8" id="KW-0472">Membrane</keyword>
<keyword evidence="7" id="KW-0902">Two-component regulatory system</keyword>
<sequence length="455" mass="48510">MSWKERHEARVVLLALAAGAPALIVALSLLMIGEHSAKVRWSLASLSLAAWIGGAAALHARVTRSLQLVSALLAALREEDFSLRGRVPAGAGDDDALTGVMREINGLADTLREQRLGAFEADALLRTVMEEIDVAVLAFDAQGTVRLANRSAERLLSGTGGLLGREAAGLGLGACLEGQVPRTLLTVFPGGAGPWELRRSRFRQRGLPHTLVVLTDLRRALREEERLAWQRLVRVLGHEINNSLAPIHSIAEHLRQQLARPREERASDLEEDVAGGLEVIARRAGSLNRFLAAYARLARLPPPKFAAVEVAAWAGRVAALERRVRVTVEPGPDALLQADGDQLDQLLINLVRNAADAVLQAGAGEVRVRWRVDAGTLALAVVDEGPGLADTANLFVPFFTTKPEGSGIGLVLARQIAEAHGGALSLANRGDGRRGCEACVTLGVVARAPTMMLSA</sequence>
<evidence type="ECO:0000256" key="6">
    <source>
        <dbReference type="ARBA" id="ARBA00022840"/>
    </source>
</evidence>
<keyword evidence="8" id="KW-1133">Transmembrane helix</keyword>
<dbReference type="InterPro" id="IPR004358">
    <property type="entry name" value="Sig_transdc_His_kin-like_C"/>
</dbReference>
<organism evidence="10 11">
    <name type="scientific">Nannocystis punicea</name>
    <dbReference type="NCBI Taxonomy" id="2995304"/>
    <lineage>
        <taxon>Bacteria</taxon>
        <taxon>Pseudomonadati</taxon>
        <taxon>Myxococcota</taxon>
        <taxon>Polyangia</taxon>
        <taxon>Nannocystales</taxon>
        <taxon>Nannocystaceae</taxon>
        <taxon>Nannocystis</taxon>
    </lineage>
</organism>
<dbReference type="SMART" id="SM00387">
    <property type="entry name" value="HATPase_c"/>
    <property type="match status" value="1"/>
</dbReference>
<keyword evidence="6 10" id="KW-0067">ATP-binding</keyword>
<reference evidence="10" key="1">
    <citation type="submission" date="2022-11" db="EMBL/GenBank/DDBJ databases">
        <title>Minimal conservation of predation-associated metabolite biosynthetic gene clusters underscores biosynthetic potential of Myxococcota including descriptions for ten novel species: Archangium lansinium sp. nov., Myxococcus landrumus sp. nov., Nannocystis bai.</title>
        <authorList>
            <person name="Ahearne A."/>
            <person name="Stevens C."/>
            <person name="Dowd S."/>
        </authorList>
    </citation>
    <scope>NUCLEOTIDE SEQUENCE</scope>
    <source>
        <strain evidence="10">Fl3</strain>
    </source>
</reference>
<dbReference type="PANTHER" id="PTHR43065:SF46">
    <property type="entry name" value="C4-DICARBOXYLATE TRANSPORT SENSOR PROTEIN DCTB"/>
    <property type="match status" value="1"/>
</dbReference>
<proteinExistence type="predicted"/>
<dbReference type="PANTHER" id="PTHR43065">
    <property type="entry name" value="SENSOR HISTIDINE KINASE"/>
    <property type="match status" value="1"/>
</dbReference>
<evidence type="ECO:0000256" key="4">
    <source>
        <dbReference type="ARBA" id="ARBA00022741"/>
    </source>
</evidence>
<evidence type="ECO:0000313" key="11">
    <source>
        <dbReference type="Proteomes" id="UP001164459"/>
    </source>
</evidence>
<dbReference type="SUPFAM" id="SSF55874">
    <property type="entry name" value="ATPase domain of HSP90 chaperone/DNA topoisomerase II/histidine kinase"/>
    <property type="match status" value="1"/>
</dbReference>
<evidence type="ECO:0000256" key="5">
    <source>
        <dbReference type="ARBA" id="ARBA00022777"/>
    </source>
</evidence>
<name>A0ABY7HC76_9BACT</name>
<feature type="domain" description="Histidine kinase" evidence="9">
    <location>
        <begin position="235"/>
        <end position="446"/>
    </location>
</feature>
<dbReference type="PROSITE" id="PS50109">
    <property type="entry name" value="HIS_KIN"/>
    <property type="match status" value="1"/>
</dbReference>
<dbReference type="Pfam" id="PF02518">
    <property type="entry name" value="HATPase_c"/>
    <property type="match status" value="1"/>
</dbReference>
<evidence type="ECO:0000256" key="2">
    <source>
        <dbReference type="ARBA" id="ARBA00012438"/>
    </source>
</evidence>
<evidence type="ECO:0000313" key="10">
    <source>
        <dbReference type="EMBL" id="WAS96893.1"/>
    </source>
</evidence>
<evidence type="ECO:0000256" key="8">
    <source>
        <dbReference type="SAM" id="Phobius"/>
    </source>
</evidence>
<keyword evidence="8" id="KW-0812">Transmembrane</keyword>
<evidence type="ECO:0000256" key="3">
    <source>
        <dbReference type="ARBA" id="ARBA00022679"/>
    </source>
</evidence>
<evidence type="ECO:0000256" key="7">
    <source>
        <dbReference type="ARBA" id="ARBA00023012"/>
    </source>
</evidence>
<keyword evidence="11" id="KW-1185">Reference proteome</keyword>
<dbReference type="Gene3D" id="3.30.565.10">
    <property type="entry name" value="Histidine kinase-like ATPase, C-terminal domain"/>
    <property type="match status" value="1"/>
</dbReference>
<dbReference type="PRINTS" id="PR00344">
    <property type="entry name" value="BCTRLSENSOR"/>
</dbReference>
<dbReference type="EMBL" id="CP114040">
    <property type="protein sequence ID" value="WAS96893.1"/>
    <property type="molecule type" value="Genomic_DNA"/>
</dbReference>
<dbReference type="Proteomes" id="UP001164459">
    <property type="component" value="Chromosome"/>
</dbReference>
<protein>
    <recommendedName>
        <fullName evidence="2">histidine kinase</fullName>
        <ecNumber evidence="2">2.7.13.3</ecNumber>
    </recommendedName>
</protein>
<dbReference type="InterPro" id="IPR003594">
    <property type="entry name" value="HATPase_dom"/>
</dbReference>
<dbReference type="GO" id="GO:0005524">
    <property type="term" value="F:ATP binding"/>
    <property type="evidence" value="ECO:0007669"/>
    <property type="project" value="UniProtKB-KW"/>
</dbReference>
<dbReference type="Gene3D" id="1.10.287.130">
    <property type="match status" value="1"/>
</dbReference>